<keyword evidence="5" id="KW-0418">Kinase</keyword>
<dbReference type="InterPro" id="IPR035965">
    <property type="entry name" value="PAS-like_dom_sf"/>
</dbReference>
<dbReference type="Pfam" id="PF25487">
    <property type="entry name" value="ETR1_N"/>
    <property type="match status" value="1"/>
</dbReference>
<dbReference type="EC" id="2.7.13.3" evidence="2"/>
<gene>
    <name evidence="13" type="ORF">NC998_10260</name>
</gene>
<feature type="coiled-coil region" evidence="8">
    <location>
        <begin position="153"/>
        <end position="187"/>
    </location>
</feature>
<dbReference type="PANTHER" id="PTHR42878">
    <property type="entry name" value="TWO-COMPONENT HISTIDINE KINASE"/>
    <property type="match status" value="1"/>
</dbReference>
<feature type="domain" description="PAC" evidence="12">
    <location>
        <begin position="266"/>
        <end position="318"/>
    </location>
</feature>
<dbReference type="InterPro" id="IPR058544">
    <property type="entry name" value="ETR1_N"/>
</dbReference>
<dbReference type="InterPro" id="IPR001610">
    <property type="entry name" value="PAC"/>
</dbReference>
<keyword evidence="8" id="KW-0175">Coiled coil</keyword>
<keyword evidence="9" id="KW-0812">Transmembrane</keyword>
<dbReference type="InterPro" id="IPR000700">
    <property type="entry name" value="PAS-assoc_C"/>
</dbReference>
<dbReference type="SUPFAM" id="SSF47384">
    <property type="entry name" value="Homodimeric domain of signal transducing histidine kinase"/>
    <property type="match status" value="1"/>
</dbReference>
<dbReference type="PRINTS" id="PR00344">
    <property type="entry name" value="BCTRLSENSOR"/>
</dbReference>
<dbReference type="PANTHER" id="PTHR42878:SF15">
    <property type="entry name" value="BACTERIOPHYTOCHROME"/>
    <property type="match status" value="1"/>
</dbReference>
<accession>A0ABV0J893</accession>
<dbReference type="InterPro" id="IPR005467">
    <property type="entry name" value="His_kinase_dom"/>
</dbReference>
<evidence type="ECO:0000313" key="14">
    <source>
        <dbReference type="Proteomes" id="UP001464891"/>
    </source>
</evidence>
<dbReference type="InterPro" id="IPR050351">
    <property type="entry name" value="BphY/WalK/GraS-like"/>
</dbReference>
<dbReference type="PROSITE" id="PS50113">
    <property type="entry name" value="PAC"/>
    <property type="match status" value="2"/>
</dbReference>
<evidence type="ECO:0000256" key="6">
    <source>
        <dbReference type="ARBA" id="ARBA00023012"/>
    </source>
</evidence>
<dbReference type="Pfam" id="PF02518">
    <property type="entry name" value="HATPase_c"/>
    <property type="match status" value="1"/>
</dbReference>
<keyword evidence="6" id="KW-0902">Two-component regulatory system</keyword>
<evidence type="ECO:0000256" key="8">
    <source>
        <dbReference type="SAM" id="Coils"/>
    </source>
</evidence>
<dbReference type="SUPFAM" id="SSF55785">
    <property type="entry name" value="PYP-like sensor domain (PAS domain)"/>
    <property type="match status" value="2"/>
</dbReference>
<protein>
    <recommendedName>
        <fullName evidence="2">histidine kinase</fullName>
        <ecNumber evidence="2">2.7.13.3</ecNumber>
    </recommendedName>
</protein>
<keyword evidence="4" id="KW-0808">Transferase</keyword>
<dbReference type="NCBIfam" id="TIGR00229">
    <property type="entry name" value="sensory_box"/>
    <property type="match status" value="2"/>
</dbReference>
<comment type="caution">
    <text evidence="13">The sequence shown here is derived from an EMBL/GenBank/DDBJ whole genome shotgun (WGS) entry which is preliminary data.</text>
</comment>
<organism evidence="13 14">
    <name type="scientific">Trichocoleus desertorum GB2-A4</name>
    <dbReference type="NCBI Taxonomy" id="2933944"/>
    <lineage>
        <taxon>Bacteria</taxon>
        <taxon>Bacillati</taxon>
        <taxon>Cyanobacteriota</taxon>
        <taxon>Cyanophyceae</taxon>
        <taxon>Leptolyngbyales</taxon>
        <taxon>Trichocoleusaceae</taxon>
        <taxon>Trichocoleus</taxon>
    </lineage>
</organism>
<comment type="catalytic activity">
    <reaction evidence="1">
        <text>ATP + protein L-histidine = ADP + protein N-phospho-L-histidine.</text>
        <dbReference type="EC" id="2.7.13.3"/>
    </reaction>
</comment>
<dbReference type="EMBL" id="JAMPKM010000005">
    <property type="protein sequence ID" value="MEP0817478.1"/>
    <property type="molecule type" value="Genomic_DNA"/>
</dbReference>
<feature type="transmembrane region" description="Helical" evidence="9">
    <location>
        <begin position="64"/>
        <end position="84"/>
    </location>
</feature>
<dbReference type="InterPro" id="IPR003594">
    <property type="entry name" value="HATPase_dom"/>
</dbReference>
<keyword evidence="7 9" id="KW-0472">Membrane</keyword>
<feature type="coiled-coil region" evidence="8">
    <location>
        <begin position="437"/>
        <end position="468"/>
    </location>
</feature>
<evidence type="ECO:0000256" key="9">
    <source>
        <dbReference type="SAM" id="Phobius"/>
    </source>
</evidence>
<evidence type="ECO:0000256" key="5">
    <source>
        <dbReference type="ARBA" id="ARBA00022777"/>
    </source>
</evidence>
<dbReference type="InterPro" id="IPR003661">
    <property type="entry name" value="HisK_dim/P_dom"/>
</dbReference>
<dbReference type="InterPro" id="IPR004358">
    <property type="entry name" value="Sig_transdc_His_kin-like_C"/>
</dbReference>
<proteinExistence type="predicted"/>
<dbReference type="SUPFAM" id="SSF55874">
    <property type="entry name" value="ATPase domain of HSP90 chaperone/DNA topoisomerase II/histidine kinase"/>
    <property type="match status" value="1"/>
</dbReference>
<keyword evidence="3" id="KW-0597">Phosphoprotein</keyword>
<dbReference type="Gene3D" id="3.30.450.20">
    <property type="entry name" value="PAS domain"/>
    <property type="match status" value="2"/>
</dbReference>
<dbReference type="InterPro" id="IPR036097">
    <property type="entry name" value="HisK_dim/P_sf"/>
</dbReference>
<dbReference type="Pfam" id="PF00512">
    <property type="entry name" value="HisKA"/>
    <property type="match status" value="1"/>
</dbReference>
<dbReference type="SMART" id="SM00388">
    <property type="entry name" value="HisKA"/>
    <property type="match status" value="1"/>
</dbReference>
<dbReference type="CDD" id="cd00130">
    <property type="entry name" value="PAS"/>
    <property type="match status" value="2"/>
</dbReference>
<evidence type="ECO:0000259" key="11">
    <source>
        <dbReference type="PROSITE" id="PS50112"/>
    </source>
</evidence>
<dbReference type="SMART" id="SM00086">
    <property type="entry name" value="PAC"/>
    <property type="match status" value="2"/>
</dbReference>
<evidence type="ECO:0000256" key="3">
    <source>
        <dbReference type="ARBA" id="ARBA00022553"/>
    </source>
</evidence>
<reference evidence="13 14" key="1">
    <citation type="submission" date="2022-04" db="EMBL/GenBank/DDBJ databases">
        <title>Positive selection, recombination, and allopatry shape intraspecific diversity of widespread and dominant cyanobacteria.</title>
        <authorList>
            <person name="Wei J."/>
            <person name="Shu W."/>
            <person name="Hu C."/>
        </authorList>
    </citation>
    <scope>NUCLEOTIDE SEQUENCE [LARGE SCALE GENOMIC DNA]</scope>
    <source>
        <strain evidence="13 14">GB2-A4</strain>
    </source>
</reference>
<dbReference type="InterPro" id="IPR036890">
    <property type="entry name" value="HATPase_C_sf"/>
</dbReference>
<dbReference type="SMART" id="SM00387">
    <property type="entry name" value="HATPase_c"/>
    <property type="match status" value="1"/>
</dbReference>
<dbReference type="SMART" id="SM00091">
    <property type="entry name" value="PAS"/>
    <property type="match status" value="2"/>
</dbReference>
<evidence type="ECO:0000256" key="7">
    <source>
        <dbReference type="ARBA" id="ARBA00023136"/>
    </source>
</evidence>
<evidence type="ECO:0000256" key="2">
    <source>
        <dbReference type="ARBA" id="ARBA00012438"/>
    </source>
</evidence>
<keyword evidence="14" id="KW-1185">Reference proteome</keyword>
<dbReference type="Gene3D" id="3.30.565.10">
    <property type="entry name" value="Histidine kinase-like ATPase, C-terminal domain"/>
    <property type="match status" value="1"/>
</dbReference>
<evidence type="ECO:0000256" key="4">
    <source>
        <dbReference type="ARBA" id="ARBA00022679"/>
    </source>
</evidence>
<sequence>MSEFFNVLLASSGFMPHGHCYLWRPGLVGLHLVSDALIALSYYSIPIMLVYFVHKRRDIPFDWIFWMFGLFIVACGTTHIIDIWTLWHPVYWLAGLVKAITALASVGTAASLFPLLPQALALSSPSQLAAVNLALSNEVTERKQAEACVRTLNAELEQRVDERTATLLQLNEQLKSEIAERSRVETELRRSLKELSDIKFALDKAAIVATTDHHGTINYVNDKFCELSKYSKAELLGQNHRIINSGHHSSLFFQVLWATISSGKVWHGEIQNRAKDGSEYWVDTTIVPFLDQAGKPFQYLAIRFDVTERKQAEIALWESKERFRLLVEGVQDYAIVMLSADGQVASWNSGAERILGYQAPDIIGQSLSRFYPDASNSHAKAQQEIQIATTTGRFEEEGWRMRQDESQFWAHVILTALHDRTGQLRGFSKVTHDITDRKRAEQEIKALNQDLEQRVMERTTQLAAINQELEAFAYSVSHDLRAPLRSIDGFSQTLLERHAEQLDAKGQHYLQRVRAGTQRMGQLIDDLLNLSRVTRSEMSWQPVDLSAIAESIATEIQQGQPERQAEFAIAPDLMAYGDTQLLTIVLDNLLRNAWKFTSKHSQAWIEFGVLPLEGITPVYFVRDDGTGFDMEYAHKLFGAFQRLHAMTEFPGTGIGLATVQRIIHRHGGKVWAEGAVEQGACFYFTLAPESDRTSL</sequence>
<dbReference type="CDD" id="cd00082">
    <property type="entry name" value="HisKA"/>
    <property type="match status" value="1"/>
</dbReference>
<feature type="domain" description="PAS" evidence="11">
    <location>
        <begin position="208"/>
        <end position="239"/>
    </location>
</feature>
<evidence type="ECO:0000259" key="10">
    <source>
        <dbReference type="PROSITE" id="PS50109"/>
    </source>
</evidence>
<dbReference type="RefSeq" id="WP_190435494.1">
    <property type="nucleotide sequence ID" value="NZ_JAMPKM010000005.1"/>
</dbReference>
<feature type="domain" description="Histidine kinase" evidence="10">
    <location>
        <begin position="475"/>
        <end position="690"/>
    </location>
</feature>
<dbReference type="InterPro" id="IPR000014">
    <property type="entry name" value="PAS"/>
</dbReference>
<evidence type="ECO:0000256" key="1">
    <source>
        <dbReference type="ARBA" id="ARBA00000085"/>
    </source>
</evidence>
<feature type="domain" description="PAS" evidence="11">
    <location>
        <begin position="319"/>
        <end position="392"/>
    </location>
</feature>
<dbReference type="PROSITE" id="PS50109">
    <property type="entry name" value="HIS_KIN"/>
    <property type="match status" value="1"/>
</dbReference>
<dbReference type="PROSITE" id="PS50112">
    <property type="entry name" value="PAS"/>
    <property type="match status" value="2"/>
</dbReference>
<evidence type="ECO:0000313" key="13">
    <source>
        <dbReference type="EMBL" id="MEP0817478.1"/>
    </source>
</evidence>
<feature type="domain" description="PAC" evidence="12">
    <location>
        <begin position="394"/>
        <end position="446"/>
    </location>
</feature>
<feature type="transmembrane region" description="Helical" evidence="9">
    <location>
        <begin position="32"/>
        <end position="52"/>
    </location>
</feature>
<dbReference type="Proteomes" id="UP001464891">
    <property type="component" value="Unassembled WGS sequence"/>
</dbReference>
<evidence type="ECO:0000259" key="12">
    <source>
        <dbReference type="PROSITE" id="PS50113"/>
    </source>
</evidence>
<keyword evidence="9" id="KW-1133">Transmembrane helix</keyword>
<dbReference type="Gene3D" id="1.10.287.130">
    <property type="match status" value="1"/>
</dbReference>
<dbReference type="Pfam" id="PF13426">
    <property type="entry name" value="PAS_9"/>
    <property type="match status" value="2"/>
</dbReference>
<name>A0ABV0J893_9CYAN</name>